<dbReference type="AlphaFoldDB" id="A0A8H7BMJ9"/>
<gene>
    <name evidence="2" type="ORF">EC973_007272</name>
</gene>
<evidence type="ECO:0000313" key="3">
    <source>
        <dbReference type="Proteomes" id="UP000605846"/>
    </source>
</evidence>
<evidence type="ECO:0000259" key="1">
    <source>
        <dbReference type="Pfam" id="PF01593"/>
    </source>
</evidence>
<dbReference type="PANTHER" id="PTHR10742">
    <property type="entry name" value="FLAVIN MONOAMINE OXIDASE"/>
    <property type="match status" value="1"/>
</dbReference>
<dbReference type="Proteomes" id="UP000605846">
    <property type="component" value="Unassembled WGS sequence"/>
</dbReference>
<dbReference type="InterPro" id="IPR002937">
    <property type="entry name" value="Amino_oxidase"/>
</dbReference>
<proteinExistence type="predicted"/>
<dbReference type="SUPFAM" id="SSF51905">
    <property type="entry name" value="FAD/NAD(P)-binding domain"/>
    <property type="match status" value="1"/>
</dbReference>
<dbReference type="OrthoDB" id="5046242at2759"/>
<dbReference type="EMBL" id="JABAYA010000051">
    <property type="protein sequence ID" value="KAF7727715.1"/>
    <property type="molecule type" value="Genomic_DNA"/>
</dbReference>
<evidence type="ECO:0000313" key="2">
    <source>
        <dbReference type="EMBL" id="KAF7727715.1"/>
    </source>
</evidence>
<accession>A0A8H7BMJ9</accession>
<dbReference type="Pfam" id="PF01593">
    <property type="entry name" value="Amino_oxidase"/>
    <property type="match status" value="1"/>
</dbReference>
<dbReference type="PANTHER" id="PTHR10742:SF313">
    <property type="entry name" value="AMINE OXIDASE"/>
    <property type="match status" value="1"/>
</dbReference>
<comment type="caution">
    <text evidence="2">The sequence shown here is derived from an EMBL/GenBank/DDBJ whole genome shotgun (WGS) entry which is preliminary data.</text>
</comment>
<dbReference type="InterPro" id="IPR036188">
    <property type="entry name" value="FAD/NAD-bd_sf"/>
</dbReference>
<dbReference type="SUPFAM" id="SSF54373">
    <property type="entry name" value="FAD-linked reductases, C-terminal domain"/>
    <property type="match status" value="1"/>
</dbReference>
<sequence length="457" mass="52559">MLNLRESFQIYGKGDNPIYWLSTQHGLKTVKNDKSNLVFFDTKGPISSHVARPIYESFENIMEDLVHYADQRMKQNRVDVSGRVALSLLGWCPDTPLKAAIEYFAVDWELAEPADISSLDYATGTVDMVDGSYPAGNEFVIDERLNRPLPCFDSMTDVHLGRGFNFILRQEAATFLLDDDPRLMLGSRILDVFYNDHNVIVVTDNGHTIVADYAICTFSLGVLQGNDVHFHPPFPEWKREALFSFHMTTYTKIFLKFDRKFWEDWQFAVYASPKSETGSRYIVWQNLNAPGYLGELEHMLMVTTTYKDSERIEHMTDSDIQREIVQVLRNMFGQDIPEPSAILVPRWHSNPLFRGSYSNWPIGAFEKHHQNLRAPLGEVPRLWFAGEATSEQQYGFLHGAWLEGISVAEKVAGCIIHKCSVPSFDEYVTGCEDNFRFRRQKPLNFYNQAQKRSDFLS</sequence>
<dbReference type="Gene3D" id="3.50.50.60">
    <property type="entry name" value="FAD/NAD(P)-binding domain"/>
    <property type="match status" value="1"/>
</dbReference>
<name>A0A8H7BMJ9_9FUNG</name>
<dbReference type="InterPro" id="IPR050281">
    <property type="entry name" value="Flavin_monoamine_oxidase"/>
</dbReference>
<dbReference type="GO" id="GO:0016491">
    <property type="term" value="F:oxidoreductase activity"/>
    <property type="evidence" value="ECO:0007669"/>
    <property type="project" value="InterPro"/>
</dbReference>
<organism evidence="2 3">
    <name type="scientific">Apophysomyces ossiformis</name>
    <dbReference type="NCBI Taxonomy" id="679940"/>
    <lineage>
        <taxon>Eukaryota</taxon>
        <taxon>Fungi</taxon>
        <taxon>Fungi incertae sedis</taxon>
        <taxon>Mucoromycota</taxon>
        <taxon>Mucoromycotina</taxon>
        <taxon>Mucoromycetes</taxon>
        <taxon>Mucorales</taxon>
        <taxon>Mucorineae</taxon>
        <taxon>Mucoraceae</taxon>
        <taxon>Apophysomyces</taxon>
    </lineage>
</organism>
<protein>
    <recommendedName>
        <fullName evidence="1">Amine oxidase domain-containing protein</fullName>
    </recommendedName>
</protein>
<dbReference type="GO" id="GO:0006598">
    <property type="term" value="P:polyamine catabolic process"/>
    <property type="evidence" value="ECO:0007669"/>
    <property type="project" value="TreeGrafter"/>
</dbReference>
<dbReference type="Gene3D" id="3.90.660.10">
    <property type="match status" value="1"/>
</dbReference>
<reference evidence="2" key="1">
    <citation type="submission" date="2020-01" db="EMBL/GenBank/DDBJ databases">
        <title>Genome Sequencing of Three Apophysomyces-Like Fungal Strains Confirms a Novel Fungal Genus in the Mucoromycota with divergent Burkholderia-like Endosymbiotic Bacteria.</title>
        <authorList>
            <person name="Stajich J.E."/>
            <person name="Macias A.M."/>
            <person name="Carter-House D."/>
            <person name="Lovett B."/>
            <person name="Kasson L.R."/>
            <person name="Berry K."/>
            <person name="Grigoriev I."/>
            <person name="Chang Y."/>
            <person name="Spatafora J."/>
            <person name="Kasson M.T."/>
        </authorList>
    </citation>
    <scope>NUCLEOTIDE SEQUENCE</scope>
    <source>
        <strain evidence="2">NRRL A-21654</strain>
    </source>
</reference>
<keyword evidence="3" id="KW-1185">Reference proteome</keyword>
<feature type="domain" description="Amine oxidase" evidence="1">
    <location>
        <begin position="182"/>
        <end position="411"/>
    </location>
</feature>